<evidence type="ECO:0000256" key="1">
    <source>
        <dbReference type="ARBA" id="ARBA00023002"/>
    </source>
</evidence>
<dbReference type="STRING" id="415747.SAMN03097708_01786"/>
<dbReference type="Pfam" id="PF00374">
    <property type="entry name" value="NiFeSe_Hases"/>
    <property type="match status" value="2"/>
</dbReference>
<name>A0A1G5QC73_9GAMM</name>
<dbReference type="PANTHER" id="PTHR43600">
    <property type="entry name" value="COENZYME F420 HYDROGENASE, SUBUNIT ALPHA"/>
    <property type="match status" value="1"/>
</dbReference>
<organism evidence="3 4">
    <name type="scientific">Thiohalomonas denitrificans</name>
    <dbReference type="NCBI Taxonomy" id="415747"/>
    <lineage>
        <taxon>Bacteria</taxon>
        <taxon>Pseudomonadati</taxon>
        <taxon>Pseudomonadota</taxon>
        <taxon>Gammaproteobacteria</taxon>
        <taxon>Thiohalomonadales</taxon>
        <taxon>Thiohalomonadaceae</taxon>
        <taxon>Thiohalomonas</taxon>
    </lineage>
</organism>
<keyword evidence="2" id="KW-0533">Nickel</keyword>
<gene>
    <name evidence="3" type="ORF">SAMN03097708_01786</name>
</gene>
<dbReference type="AlphaFoldDB" id="A0A1G5QC73"/>
<feature type="binding site" evidence="2">
    <location>
        <position position="44"/>
    </location>
    <ligand>
        <name>Mg(2+)</name>
        <dbReference type="ChEBI" id="CHEBI:18420"/>
    </ligand>
</feature>
<dbReference type="PROSITE" id="PS00508">
    <property type="entry name" value="NI_HGENASE_L_2"/>
    <property type="match status" value="1"/>
</dbReference>
<reference evidence="3 4" key="1">
    <citation type="submission" date="2016-10" db="EMBL/GenBank/DDBJ databases">
        <authorList>
            <person name="de Groot N.N."/>
        </authorList>
    </citation>
    <scope>NUCLEOTIDE SEQUENCE [LARGE SCALE GENOMIC DNA]</scope>
    <source>
        <strain evidence="3 4">HLD2</strain>
    </source>
</reference>
<dbReference type="InterPro" id="IPR001501">
    <property type="entry name" value="Ni-dep_hyd_lsu"/>
</dbReference>
<dbReference type="OrthoDB" id="9761717at2"/>
<proteinExistence type="predicted"/>
<keyword evidence="2" id="KW-0408">Iron</keyword>
<dbReference type="InterPro" id="IPR029014">
    <property type="entry name" value="NiFe-Hase_large"/>
</dbReference>
<keyword evidence="2" id="KW-0460">Magnesium</keyword>
<feature type="binding site" evidence="2">
    <location>
        <position position="415"/>
    </location>
    <ligand>
        <name>Ni(2+)</name>
        <dbReference type="ChEBI" id="CHEBI:49786"/>
    </ligand>
</feature>
<dbReference type="SUPFAM" id="SSF56762">
    <property type="entry name" value="HydB/Nqo4-like"/>
    <property type="match status" value="1"/>
</dbReference>
<keyword evidence="2" id="KW-0479">Metal-binding</keyword>
<sequence length="431" mass="48422">MSERKIEVPVLSRVEGEGALHVKIRDGQVEDLRLRIFEPPRFFETFLQQRDWREIPDITARICGICPVAYQLSASQAIEAAFGAVLTPEIHALRRLYYCGEWIESHALHIHLLAAPDFFGFPDAMSLAKSYPAEVRRGLHLQGLGNDLVKMFGGRAVNPVGARPGGFYRAPSHSEARAMLERFRAARDDAAELIKWTATFDYPDIHRDAPWVSLRHSSEYPMAQGNIFASTGLEIEVADFEQHYREFQVPHSTALHAHLDGKPYWVGPLPRLNNNLDRLPDATARLLEKTGIRFPSNNPFHSAVARSVEIHVAIEEATRILEAYLSQPLPKPYVDIVPREGEGAGCTEAPRGILWHRYRFNAEGKVVKAVITPPTSQNQAHMEDDLRQSVLESLALDDGALQSHLEAGVRNYDPCISCSTHFLKTTIDRDT</sequence>
<feature type="binding site" evidence="2">
    <location>
        <position position="371"/>
    </location>
    <ligand>
        <name>Mg(2+)</name>
        <dbReference type="ChEBI" id="CHEBI:18420"/>
    </ligand>
</feature>
<feature type="binding site" evidence="2">
    <location>
        <position position="421"/>
    </location>
    <ligand>
        <name>Mg(2+)</name>
        <dbReference type="ChEBI" id="CHEBI:18420"/>
    </ligand>
</feature>
<dbReference type="EMBL" id="FMWD01000005">
    <property type="protein sequence ID" value="SCZ59090.1"/>
    <property type="molecule type" value="Genomic_DNA"/>
</dbReference>
<evidence type="ECO:0000256" key="2">
    <source>
        <dbReference type="PIRSR" id="PIRSR601501-1"/>
    </source>
</evidence>
<accession>A0A1G5QC73</accession>
<keyword evidence="1" id="KW-0560">Oxidoreductase</keyword>
<comment type="cofactor">
    <cofactor evidence="2">
        <name>Fe cation</name>
        <dbReference type="ChEBI" id="CHEBI:24875"/>
    </cofactor>
</comment>
<dbReference type="Proteomes" id="UP000199648">
    <property type="component" value="Unassembled WGS sequence"/>
</dbReference>
<feature type="binding site" evidence="2">
    <location>
        <position position="418"/>
    </location>
    <ligand>
        <name>Fe cation</name>
        <dbReference type="ChEBI" id="CHEBI:24875"/>
    </ligand>
</feature>
<evidence type="ECO:0000313" key="4">
    <source>
        <dbReference type="Proteomes" id="UP000199648"/>
    </source>
</evidence>
<comment type="cofactor">
    <cofactor evidence="2">
        <name>Ni(2+)</name>
        <dbReference type="ChEBI" id="CHEBI:49786"/>
    </cofactor>
</comment>
<protein>
    <submittedName>
        <fullName evidence="3">Coenzyme F420-reducing hydrogenase, alpha subunit</fullName>
    </submittedName>
</protein>
<dbReference type="InterPro" id="IPR018194">
    <property type="entry name" value="Ni-dep_hyd_lsu_Ni_BS"/>
</dbReference>
<feature type="binding site" evidence="2">
    <location>
        <position position="63"/>
    </location>
    <ligand>
        <name>Ni(2+)</name>
        <dbReference type="ChEBI" id="CHEBI:49786"/>
    </ligand>
</feature>
<feature type="binding site" evidence="2">
    <location>
        <position position="66"/>
    </location>
    <ligand>
        <name>Ni(2+)</name>
        <dbReference type="ChEBI" id="CHEBI:49786"/>
    </ligand>
</feature>
<dbReference type="PANTHER" id="PTHR43600:SF4">
    <property type="entry name" value="CYTOSOLIC NIFE-HYDROGENASE, ALPHA SUBUNIT"/>
    <property type="match status" value="1"/>
</dbReference>
<dbReference type="GO" id="GO:0008901">
    <property type="term" value="F:ferredoxin hydrogenase activity"/>
    <property type="evidence" value="ECO:0007669"/>
    <property type="project" value="InterPro"/>
</dbReference>
<dbReference type="RefSeq" id="WP_092995620.1">
    <property type="nucleotide sequence ID" value="NZ_FMWD01000005.1"/>
</dbReference>
<feature type="binding site" evidence="2">
    <location>
        <position position="66"/>
    </location>
    <ligand>
        <name>Fe cation</name>
        <dbReference type="ChEBI" id="CHEBI:24875"/>
    </ligand>
</feature>
<dbReference type="GO" id="GO:0016151">
    <property type="term" value="F:nickel cation binding"/>
    <property type="evidence" value="ECO:0007669"/>
    <property type="project" value="InterPro"/>
</dbReference>
<evidence type="ECO:0000313" key="3">
    <source>
        <dbReference type="EMBL" id="SCZ59090.1"/>
    </source>
</evidence>
<keyword evidence="4" id="KW-1185">Reference proteome</keyword>
<dbReference type="Gene3D" id="1.10.645.10">
    <property type="entry name" value="Cytochrome-c3 Hydrogenase, chain B"/>
    <property type="match status" value="1"/>
</dbReference>